<dbReference type="AlphaFoldDB" id="A0A9D1MYE0"/>
<evidence type="ECO:0000313" key="3">
    <source>
        <dbReference type="Proteomes" id="UP000886748"/>
    </source>
</evidence>
<name>A0A9D1MYE0_9CLOT</name>
<evidence type="ECO:0000256" key="1">
    <source>
        <dbReference type="SAM" id="MobiDB-lite"/>
    </source>
</evidence>
<gene>
    <name evidence="2" type="ORF">IAD26_00380</name>
</gene>
<proteinExistence type="predicted"/>
<sequence length="175" mass="19377">MRKLQLTQRINNLQYRLMELSQRLQDLSVYAGNVADGVITPGEFMSSPASIFGANLNFFNNSVPKSLYEASRASQMYNANIMNLNAASGGQYGMAVDPSNPNSIYANQYFIFNAFFKQALDAAGKAEAAKVKRLESDITAQKLMIETQLKAAETELQKVEDAESKNIERTAPKYA</sequence>
<reference evidence="2" key="1">
    <citation type="submission" date="2020-10" db="EMBL/GenBank/DDBJ databases">
        <authorList>
            <person name="Gilroy R."/>
        </authorList>
    </citation>
    <scope>NUCLEOTIDE SEQUENCE</scope>
    <source>
        <strain evidence="2">CHK154-7741</strain>
    </source>
</reference>
<dbReference type="EMBL" id="DVOD01000004">
    <property type="protein sequence ID" value="HIU91566.1"/>
    <property type="molecule type" value="Genomic_DNA"/>
</dbReference>
<evidence type="ECO:0000313" key="2">
    <source>
        <dbReference type="EMBL" id="HIU91566.1"/>
    </source>
</evidence>
<dbReference type="Proteomes" id="UP000886748">
    <property type="component" value="Unassembled WGS sequence"/>
</dbReference>
<protein>
    <submittedName>
        <fullName evidence="2">Uncharacterized protein</fullName>
    </submittedName>
</protein>
<organism evidence="2 3">
    <name type="scientific">Candidatus Limenecus avicola</name>
    <dbReference type="NCBI Taxonomy" id="2840847"/>
    <lineage>
        <taxon>Bacteria</taxon>
        <taxon>Bacillati</taxon>
        <taxon>Bacillota</taxon>
        <taxon>Clostridia</taxon>
        <taxon>Eubacteriales</taxon>
        <taxon>Clostridiaceae</taxon>
        <taxon>Clostridiaceae incertae sedis</taxon>
        <taxon>Candidatus Limenecus</taxon>
    </lineage>
</organism>
<reference evidence="2" key="2">
    <citation type="journal article" date="2021" name="PeerJ">
        <title>Extensive microbial diversity within the chicken gut microbiome revealed by metagenomics and culture.</title>
        <authorList>
            <person name="Gilroy R."/>
            <person name="Ravi A."/>
            <person name="Getino M."/>
            <person name="Pursley I."/>
            <person name="Horton D.L."/>
            <person name="Alikhan N.F."/>
            <person name="Baker D."/>
            <person name="Gharbi K."/>
            <person name="Hall N."/>
            <person name="Watson M."/>
            <person name="Adriaenssens E.M."/>
            <person name="Foster-Nyarko E."/>
            <person name="Jarju S."/>
            <person name="Secka A."/>
            <person name="Antonio M."/>
            <person name="Oren A."/>
            <person name="Chaudhuri R.R."/>
            <person name="La Ragione R."/>
            <person name="Hildebrand F."/>
            <person name="Pallen M.J."/>
        </authorList>
    </citation>
    <scope>NUCLEOTIDE SEQUENCE</scope>
    <source>
        <strain evidence="2">CHK154-7741</strain>
    </source>
</reference>
<accession>A0A9D1MYE0</accession>
<feature type="region of interest" description="Disordered" evidence="1">
    <location>
        <begin position="155"/>
        <end position="175"/>
    </location>
</feature>
<comment type="caution">
    <text evidence="2">The sequence shown here is derived from an EMBL/GenBank/DDBJ whole genome shotgun (WGS) entry which is preliminary data.</text>
</comment>